<sequence>MILIFVLFSCNLSKEKEIATLFDKVTANRISGNKSDAIKDCEKIISIDNSNIDAYKVLSELTFQTGNFEESLRLNKKLIELDPESYKYYSNTAFLLMLFDKKEESEVYYEKARKVFSKKEQEYWSKTDTLSMATMLMTIGDSVRSKTLLKSYIERRPNDSIYRKVLQEFNNYNHWEMVNQLRNYMK</sequence>
<dbReference type="EMBL" id="JARSBN010000002">
    <property type="protein sequence ID" value="MDG4715115.1"/>
    <property type="molecule type" value="Genomic_DNA"/>
</dbReference>
<dbReference type="PROSITE" id="PS50005">
    <property type="entry name" value="TPR"/>
    <property type="match status" value="1"/>
</dbReference>
<evidence type="ECO:0000256" key="1">
    <source>
        <dbReference type="PROSITE-ProRule" id="PRU00339"/>
    </source>
</evidence>
<name>A0ABT6FZA9_9FLAO</name>
<dbReference type="SUPFAM" id="SSF48452">
    <property type="entry name" value="TPR-like"/>
    <property type="match status" value="1"/>
</dbReference>
<gene>
    <name evidence="2" type="ORF">P7122_04480</name>
</gene>
<keyword evidence="1" id="KW-0802">TPR repeat</keyword>
<dbReference type="Proteomes" id="UP001529085">
    <property type="component" value="Unassembled WGS sequence"/>
</dbReference>
<evidence type="ECO:0000313" key="2">
    <source>
        <dbReference type="EMBL" id="MDG4715115.1"/>
    </source>
</evidence>
<evidence type="ECO:0008006" key="4">
    <source>
        <dbReference type="Google" id="ProtNLM"/>
    </source>
</evidence>
<organism evidence="2 3">
    <name type="scientific">Winogradskyella marincola</name>
    <dbReference type="NCBI Taxonomy" id="3037795"/>
    <lineage>
        <taxon>Bacteria</taxon>
        <taxon>Pseudomonadati</taxon>
        <taxon>Bacteroidota</taxon>
        <taxon>Flavobacteriia</taxon>
        <taxon>Flavobacteriales</taxon>
        <taxon>Flavobacteriaceae</taxon>
        <taxon>Winogradskyella</taxon>
    </lineage>
</organism>
<protein>
    <recommendedName>
        <fullName evidence="4">Tetratricopeptide repeat protein</fullName>
    </recommendedName>
</protein>
<reference evidence="2 3" key="1">
    <citation type="submission" date="2023-03" db="EMBL/GenBank/DDBJ databases">
        <title>Strain YYF002 represents a novel species in the genus Winogradskyella isolated from seawater.</title>
        <authorList>
            <person name="Fu Z.-Y."/>
        </authorList>
    </citation>
    <scope>NUCLEOTIDE SEQUENCE [LARGE SCALE GENOMIC DNA]</scope>
    <source>
        <strain evidence="2 3">YYF002</strain>
    </source>
</reference>
<proteinExistence type="predicted"/>
<accession>A0ABT6FZA9</accession>
<dbReference type="Gene3D" id="1.25.40.10">
    <property type="entry name" value="Tetratricopeptide repeat domain"/>
    <property type="match status" value="1"/>
</dbReference>
<dbReference type="InterPro" id="IPR011990">
    <property type="entry name" value="TPR-like_helical_dom_sf"/>
</dbReference>
<comment type="caution">
    <text evidence="2">The sequence shown here is derived from an EMBL/GenBank/DDBJ whole genome shotgun (WGS) entry which is preliminary data.</text>
</comment>
<evidence type="ECO:0000313" key="3">
    <source>
        <dbReference type="Proteomes" id="UP001529085"/>
    </source>
</evidence>
<dbReference type="SMART" id="SM00028">
    <property type="entry name" value="TPR"/>
    <property type="match status" value="3"/>
</dbReference>
<feature type="repeat" description="TPR" evidence="1">
    <location>
        <begin position="52"/>
        <end position="85"/>
    </location>
</feature>
<dbReference type="InterPro" id="IPR019734">
    <property type="entry name" value="TPR_rpt"/>
</dbReference>
<keyword evidence="3" id="KW-1185">Reference proteome</keyword>